<dbReference type="PROSITE" id="PS50977">
    <property type="entry name" value="HTH_TETR_2"/>
    <property type="match status" value="1"/>
</dbReference>
<evidence type="ECO:0000256" key="2">
    <source>
        <dbReference type="PROSITE-ProRule" id="PRU00335"/>
    </source>
</evidence>
<feature type="DNA-binding region" description="H-T-H motif" evidence="2">
    <location>
        <begin position="42"/>
        <end position="61"/>
    </location>
</feature>
<evidence type="ECO:0000256" key="1">
    <source>
        <dbReference type="ARBA" id="ARBA00023125"/>
    </source>
</evidence>
<feature type="domain" description="HTH tetR-type" evidence="3">
    <location>
        <begin position="19"/>
        <end position="79"/>
    </location>
</feature>
<organism evidence="4 5">
    <name type="scientific">Brevundimonas goettingensis</name>
    <dbReference type="NCBI Taxonomy" id="2774190"/>
    <lineage>
        <taxon>Bacteria</taxon>
        <taxon>Pseudomonadati</taxon>
        <taxon>Pseudomonadota</taxon>
        <taxon>Alphaproteobacteria</taxon>
        <taxon>Caulobacterales</taxon>
        <taxon>Caulobacteraceae</taxon>
        <taxon>Brevundimonas</taxon>
    </lineage>
</organism>
<dbReference type="PANTHER" id="PTHR43479:SF11">
    <property type="entry name" value="ACREF_ENVCD OPERON REPRESSOR-RELATED"/>
    <property type="match status" value="1"/>
</dbReference>
<dbReference type="KEGG" id="bgoe:IFJ75_02275"/>
<keyword evidence="1 2" id="KW-0238">DNA-binding</keyword>
<dbReference type="Proteomes" id="UP000663918">
    <property type="component" value="Chromosome"/>
</dbReference>
<evidence type="ECO:0000313" key="4">
    <source>
        <dbReference type="EMBL" id="QTC91780.1"/>
    </source>
</evidence>
<dbReference type="Gene3D" id="1.10.357.10">
    <property type="entry name" value="Tetracycline Repressor, domain 2"/>
    <property type="match status" value="1"/>
</dbReference>
<evidence type="ECO:0000259" key="3">
    <source>
        <dbReference type="PROSITE" id="PS50977"/>
    </source>
</evidence>
<proteinExistence type="predicted"/>
<dbReference type="InterPro" id="IPR009057">
    <property type="entry name" value="Homeodomain-like_sf"/>
</dbReference>
<dbReference type="GO" id="GO:0003677">
    <property type="term" value="F:DNA binding"/>
    <property type="evidence" value="ECO:0007669"/>
    <property type="project" value="UniProtKB-UniRule"/>
</dbReference>
<dbReference type="Pfam" id="PF00440">
    <property type="entry name" value="TetR_N"/>
    <property type="match status" value="1"/>
</dbReference>
<name>A0A975GYN5_9CAUL</name>
<dbReference type="AlphaFoldDB" id="A0A975GYN5"/>
<protein>
    <submittedName>
        <fullName evidence="4">Helix-turn-helix transcriptional regulator</fullName>
    </submittedName>
</protein>
<dbReference type="EMBL" id="CP062222">
    <property type="protein sequence ID" value="QTC91780.1"/>
    <property type="molecule type" value="Genomic_DNA"/>
</dbReference>
<keyword evidence="5" id="KW-1185">Reference proteome</keyword>
<accession>A0A975GYN5</accession>
<dbReference type="SUPFAM" id="SSF46689">
    <property type="entry name" value="Homeodomain-like"/>
    <property type="match status" value="1"/>
</dbReference>
<reference evidence="4" key="1">
    <citation type="submission" date="2020-09" db="EMBL/GenBank/DDBJ databases">
        <title>Brevundimonas sp. LVF2 isolated from a puddle in Goettingen, Germany.</title>
        <authorList>
            <person name="Friedrich I."/>
            <person name="Klassen A."/>
            <person name="Hannes N."/>
            <person name="Schneider D."/>
            <person name="Hertel R."/>
            <person name="Daniel R."/>
        </authorList>
    </citation>
    <scope>NUCLEOTIDE SEQUENCE</scope>
    <source>
        <strain evidence="4">LVF2</strain>
    </source>
</reference>
<dbReference type="PANTHER" id="PTHR43479">
    <property type="entry name" value="ACREF/ENVCD OPERON REPRESSOR-RELATED"/>
    <property type="match status" value="1"/>
</dbReference>
<sequence length="178" mass="19881">MPYRAAMTYETQETDRRIRRTRAAISEAFIRLMFSRRYDAIRTADVIAEAGVGRSTFYEHFRNKDEVLVAVIDPLFIPLADAAVGRGDVYRLQAMLAHLWEQRSLGRMLFASGLLDKLQRKLAAMIAVRLEGMGREEPAALIAAGAAAGQLAMLKQWMTGEVACPVPDLARQLAKRTV</sequence>
<evidence type="ECO:0000313" key="5">
    <source>
        <dbReference type="Proteomes" id="UP000663918"/>
    </source>
</evidence>
<dbReference type="InterPro" id="IPR050624">
    <property type="entry name" value="HTH-type_Tx_Regulator"/>
</dbReference>
<gene>
    <name evidence="4" type="ORF">IFJ75_02275</name>
</gene>
<dbReference type="InterPro" id="IPR001647">
    <property type="entry name" value="HTH_TetR"/>
</dbReference>